<gene>
    <name evidence="1" type="ORF">SDC9_55438</name>
</gene>
<dbReference type="EMBL" id="VSSQ01001532">
    <property type="protein sequence ID" value="MPM09122.1"/>
    <property type="molecule type" value="Genomic_DNA"/>
</dbReference>
<name>A0A644WZ60_9ZZZZ</name>
<evidence type="ECO:0000313" key="1">
    <source>
        <dbReference type="EMBL" id="MPM09122.1"/>
    </source>
</evidence>
<organism evidence="1">
    <name type="scientific">bioreactor metagenome</name>
    <dbReference type="NCBI Taxonomy" id="1076179"/>
    <lineage>
        <taxon>unclassified sequences</taxon>
        <taxon>metagenomes</taxon>
        <taxon>ecological metagenomes</taxon>
    </lineage>
</organism>
<dbReference type="AlphaFoldDB" id="A0A644WZ60"/>
<protein>
    <submittedName>
        <fullName evidence="1">Uncharacterized protein</fullName>
    </submittedName>
</protein>
<reference evidence="1" key="1">
    <citation type="submission" date="2019-08" db="EMBL/GenBank/DDBJ databases">
        <authorList>
            <person name="Kucharzyk K."/>
            <person name="Murdoch R.W."/>
            <person name="Higgins S."/>
            <person name="Loffler F."/>
        </authorList>
    </citation>
    <scope>NUCLEOTIDE SEQUENCE</scope>
</reference>
<proteinExistence type="predicted"/>
<sequence length="350" mass="38403">MRRVRLFGLCVLMCALSVLPFVGCSMESSDPNPIDTSPLTPYEASGFEDLFGIEDLTLVTDYALENTGIGTYPISADVQYALRNAMEIGLLNQLRHLIPSKKSMSAQVSVQLRDEVIAWEDDPYVYTTTVDHLDLELEGAISSVTTILDLIPEALVPDIITGDVSVQLSSKMHTVNSASLTLAHEFCESIYVSLDIEHTEPIDSRTDEIEIPISGPISFAFNYSLASLFSHTSEDPASFGVIPSVLEISLKPISNLTLEPLVEALITAEFQGPSVPDPDDPNYEEDMETYVASIEEMFTIIKPIIWGNSTEPALHITRKVMKNNGDVVVLKEATDADALLVLTMIMSGRR</sequence>
<accession>A0A644WZ60</accession>
<comment type="caution">
    <text evidence="1">The sequence shown here is derived from an EMBL/GenBank/DDBJ whole genome shotgun (WGS) entry which is preliminary data.</text>
</comment>